<evidence type="ECO:0000256" key="5">
    <source>
        <dbReference type="ARBA" id="ARBA00023204"/>
    </source>
</evidence>
<dbReference type="CDD" id="cd00221">
    <property type="entry name" value="Vsr"/>
    <property type="match status" value="1"/>
</dbReference>
<evidence type="ECO:0000313" key="7">
    <source>
        <dbReference type="EMBL" id="TBT86014.1"/>
    </source>
</evidence>
<keyword evidence="2 7" id="KW-0255">Endonuclease</keyword>
<name>A0A4Q9KEY2_9ACTN</name>
<protein>
    <submittedName>
        <fullName evidence="7">Very short patch repair endonuclease</fullName>
    </submittedName>
</protein>
<dbReference type="NCBIfam" id="TIGR00632">
    <property type="entry name" value="vsr"/>
    <property type="match status" value="1"/>
</dbReference>
<comment type="similarity">
    <text evidence="6">Belongs to the Vsr family.</text>
</comment>
<evidence type="ECO:0000256" key="2">
    <source>
        <dbReference type="ARBA" id="ARBA00022759"/>
    </source>
</evidence>
<dbReference type="EMBL" id="SDMQ01000004">
    <property type="protein sequence ID" value="TBT86014.1"/>
    <property type="molecule type" value="Genomic_DNA"/>
</dbReference>
<organism evidence="7 8">
    <name type="scientific">Propioniciclava sinopodophylli</name>
    <dbReference type="NCBI Taxonomy" id="1837344"/>
    <lineage>
        <taxon>Bacteria</taxon>
        <taxon>Bacillati</taxon>
        <taxon>Actinomycetota</taxon>
        <taxon>Actinomycetes</taxon>
        <taxon>Propionibacteriales</taxon>
        <taxon>Propionibacteriaceae</taxon>
        <taxon>Propioniciclava</taxon>
    </lineage>
</organism>
<dbReference type="InterPro" id="IPR011335">
    <property type="entry name" value="Restrct_endonuc-II-like"/>
</dbReference>
<proteinExistence type="inferred from homology"/>
<evidence type="ECO:0000256" key="1">
    <source>
        <dbReference type="ARBA" id="ARBA00022722"/>
    </source>
</evidence>
<dbReference type="InterPro" id="IPR004603">
    <property type="entry name" value="DNA_mismatch_endonuc_vsr"/>
</dbReference>
<comment type="caution">
    <text evidence="7">The sequence shown here is derived from an EMBL/GenBank/DDBJ whole genome shotgun (WGS) entry which is preliminary data.</text>
</comment>
<keyword evidence="4" id="KW-0378">Hydrolase</keyword>
<dbReference type="AlphaFoldDB" id="A0A4Q9KEY2"/>
<dbReference type="OrthoDB" id="9801520at2"/>
<dbReference type="SUPFAM" id="SSF52980">
    <property type="entry name" value="Restriction endonuclease-like"/>
    <property type="match status" value="1"/>
</dbReference>
<dbReference type="GO" id="GO:0016787">
    <property type="term" value="F:hydrolase activity"/>
    <property type="evidence" value="ECO:0007669"/>
    <property type="project" value="UniProtKB-KW"/>
</dbReference>
<evidence type="ECO:0000256" key="4">
    <source>
        <dbReference type="ARBA" id="ARBA00022801"/>
    </source>
</evidence>
<accession>A0A4Q9KEY2</accession>
<dbReference type="GO" id="GO:0006298">
    <property type="term" value="P:mismatch repair"/>
    <property type="evidence" value="ECO:0007669"/>
    <property type="project" value="InterPro"/>
</dbReference>
<keyword evidence="3" id="KW-0227">DNA damage</keyword>
<dbReference type="GO" id="GO:0004519">
    <property type="term" value="F:endonuclease activity"/>
    <property type="evidence" value="ECO:0007669"/>
    <property type="project" value="UniProtKB-KW"/>
</dbReference>
<dbReference type="Gene3D" id="3.40.960.10">
    <property type="entry name" value="VSR Endonuclease"/>
    <property type="match status" value="1"/>
</dbReference>
<evidence type="ECO:0000256" key="3">
    <source>
        <dbReference type="ARBA" id="ARBA00022763"/>
    </source>
</evidence>
<keyword evidence="5" id="KW-0234">DNA repair</keyword>
<evidence type="ECO:0000256" key="6">
    <source>
        <dbReference type="ARBA" id="ARBA00029466"/>
    </source>
</evidence>
<evidence type="ECO:0000313" key="8">
    <source>
        <dbReference type="Proteomes" id="UP000292373"/>
    </source>
</evidence>
<gene>
    <name evidence="7" type="ORF">ET989_05410</name>
</gene>
<keyword evidence="8" id="KW-1185">Reference proteome</keyword>
<keyword evidence="1" id="KW-0540">Nuclease</keyword>
<dbReference type="Pfam" id="PF03852">
    <property type="entry name" value="Vsr"/>
    <property type="match status" value="1"/>
</dbReference>
<reference evidence="7 8" key="1">
    <citation type="submission" date="2019-01" db="EMBL/GenBank/DDBJ databases">
        <title>Lactibacter flavus gen. nov., sp. nov., a novel bacterium of the family Propionibacteriaceae isolated from raw milk and dairy products.</title>
        <authorList>
            <person name="Huptas C."/>
            <person name="Wenning M."/>
            <person name="Breitenwieser F."/>
            <person name="Doll E."/>
            <person name="Von Neubeck M."/>
            <person name="Busse H.-J."/>
            <person name="Scherer S."/>
        </authorList>
    </citation>
    <scope>NUCLEOTIDE SEQUENCE [LARGE SCALE GENOMIC DNA]</scope>
    <source>
        <strain evidence="7 8">KCTC 33808</strain>
    </source>
</reference>
<dbReference type="Proteomes" id="UP000292373">
    <property type="component" value="Unassembled WGS sequence"/>
</dbReference>
<sequence length="152" mass="17314">MTREPAREAATASVHAKFSQLARRDTAPELAVRRALHASGLRYRVEYPMPGAPRRRIDVAFPRQKLAVLIDGCFWHGCPEHRKPPARNSSWWDWKRATNEARDRDTDAKLREEGWRVLRIWEHVEPAQAVEMVRSALAEPSLGSPKPGSGML</sequence>